<sequence length="99" mass="11534">MKPRAVTALGIFCLLYFSFFVNITFLIFGEIMIIRTECGGLPMYEYEFVKVNTKSSNRHYYDVVGNYAKSGWRLHQVLNNQKAQEGACVELIFERELHD</sequence>
<evidence type="ECO:0008006" key="4">
    <source>
        <dbReference type="Google" id="ProtNLM"/>
    </source>
</evidence>
<keyword evidence="1" id="KW-1133">Transmembrane helix</keyword>
<comment type="caution">
    <text evidence="2">The sequence shown here is derived from an EMBL/GenBank/DDBJ whole genome shotgun (WGS) entry which is preliminary data.</text>
</comment>
<dbReference type="Pfam" id="PF13783">
    <property type="entry name" value="DUF4177"/>
    <property type="match status" value="1"/>
</dbReference>
<name>A0A8J3AI65_9BACI</name>
<gene>
    <name evidence="2" type="ORF">GCM10007380_01800</name>
</gene>
<dbReference type="Proteomes" id="UP000626244">
    <property type="component" value="Unassembled WGS sequence"/>
</dbReference>
<proteinExistence type="predicted"/>
<reference evidence="3" key="1">
    <citation type="journal article" date="2019" name="Int. J. Syst. Evol. Microbiol.">
        <title>The Global Catalogue of Microorganisms (GCM) 10K type strain sequencing project: providing services to taxonomists for standard genome sequencing and annotation.</title>
        <authorList>
            <consortium name="The Broad Institute Genomics Platform"/>
            <consortium name="The Broad Institute Genome Sequencing Center for Infectious Disease"/>
            <person name="Wu L."/>
            <person name="Ma J."/>
        </authorList>
    </citation>
    <scope>NUCLEOTIDE SEQUENCE [LARGE SCALE GENOMIC DNA]</scope>
    <source>
        <strain evidence="3">CGMCC 1.14993</strain>
    </source>
</reference>
<protein>
    <recommendedName>
        <fullName evidence="4">DUF4177 domain-containing protein</fullName>
    </recommendedName>
</protein>
<keyword evidence="3" id="KW-1185">Reference proteome</keyword>
<dbReference type="AlphaFoldDB" id="A0A8J3AI65"/>
<dbReference type="EMBL" id="BMHB01000001">
    <property type="protein sequence ID" value="GGI10241.1"/>
    <property type="molecule type" value="Genomic_DNA"/>
</dbReference>
<feature type="transmembrane region" description="Helical" evidence="1">
    <location>
        <begin position="6"/>
        <end position="28"/>
    </location>
</feature>
<evidence type="ECO:0000313" key="3">
    <source>
        <dbReference type="Proteomes" id="UP000626244"/>
    </source>
</evidence>
<keyword evidence="1" id="KW-0472">Membrane</keyword>
<evidence type="ECO:0000256" key="1">
    <source>
        <dbReference type="SAM" id="Phobius"/>
    </source>
</evidence>
<keyword evidence="1" id="KW-0812">Transmembrane</keyword>
<organism evidence="2 3">
    <name type="scientific">Gottfriedia solisilvae</name>
    <dbReference type="NCBI Taxonomy" id="1516104"/>
    <lineage>
        <taxon>Bacteria</taxon>
        <taxon>Bacillati</taxon>
        <taxon>Bacillota</taxon>
        <taxon>Bacilli</taxon>
        <taxon>Bacillales</taxon>
        <taxon>Bacillaceae</taxon>
        <taxon>Gottfriedia</taxon>
    </lineage>
</organism>
<evidence type="ECO:0000313" key="2">
    <source>
        <dbReference type="EMBL" id="GGI10241.1"/>
    </source>
</evidence>
<accession>A0A8J3AI65</accession>
<dbReference type="InterPro" id="IPR025234">
    <property type="entry name" value="YjzH-like"/>
</dbReference>